<dbReference type="InterPro" id="IPR036770">
    <property type="entry name" value="Ankyrin_rpt-contain_sf"/>
</dbReference>
<keyword evidence="2" id="KW-0472">Membrane</keyword>
<gene>
    <name evidence="3" type="ORF">AK812_SmicGene19395</name>
</gene>
<feature type="region of interest" description="Disordered" evidence="1">
    <location>
        <begin position="494"/>
        <end position="517"/>
    </location>
</feature>
<keyword evidence="4" id="KW-1185">Reference proteome</keyword>
<dbReference type="AlphaFoldDB" id="A0A1Q9DSP4"/>
<evidence type="ECO:0000313" key="4">
    <source>
        <dbReference type="Proteomes" id="UP000186817"/>
    </source>
</evidence>
<keyword evidence="2" id="KW-0812">Transmembrane</keyword>
<keyword evidence="2" id="KW-1133">Transmembrane helix</keyword>
<dbReference type="OrthoDB" id="435561at2759"/>
<dbReference type="EMBL" id="LSRX01000405">
    <property type="protein sequence ID" value="OLP98190.1"/>
    <property type="molecule type" value="Genomic_DNA"/>
</dbReference>
<dbReference type="Gene3D" id="1.25.40.20">
    <property type="entry name" value="Ankyrin repeat-containing domain"/>
    <property type="match status" value="1"/>
</dbReference>
<comment type="caution">
    <text evidence="3">The sequence shown here is derived from an EMBL/GenBank/DDBJ whole genome shotgun (WGS) entry which is preliminary data.</text>
</comment>
<evidence type="ECO:0000313" key="3">
    <source>
        <dbReference type="EMBL" id="OLP98190.1"/>
    </source>
</evidence>
<feature type="transmembrane region" description="Helical" evidence="2">
    <location>
        <begin position="538"/>
        <end position="558"/>
    </location>
</feature>
<sequence length="620" mass="67055">MQPLQISALASRPPLFSRRALVFAERPHAWPRVVRFAGFSRQLRRDAPLALVMVLTAFAMAVAAHMFGGHNFHHTWRAAHRFLFRRRRTWLPHGPEGTALLAALIVAALAAPQRRWRHQPTPRIRRRPIAAPLQYLAPPQTPAERREAEVQEAFSNLRQLIQEGDAALAAIKLETWGQGGRPSRALRRAELQILLVEAARTRKPEPALLREMGKELSKLGVPLDWSLEHDCSENFGRYALDAALEAAVKEARSERAALTLLTMGQGSGSGDTSQLDVNPLFRAAAGQGMTELLLRLVKECGADVNSKDPLFGATALDRAADAGKERAALRLLELGADPGAGRGAPWSHLQSQREVDYLLARLSPKVRAQLPRASATPRIAPKGELDEDEFGAVRDALRVSEASALAKLRGRRLSAVQLSQLMDDSARSGFRRKLLRLCIDGLTDAGVAVGWDEDAPRSDASFAGAPLDVALRTAVEVRECLDFDPVAASARPLRRSVPEPAGAKAPKAPRSTVPPPEPWMGRLLPDAAEPGAPAITGAFFGGFGAFLGVLRGAAVALLTDRFPDLPRSRAFAIGFAASAPWYVSLLGISGVLSVYSARAERAGRPAQLELSESHPACDLG</sequence>
<feature type="compositionally biased region" description="Low complexity" evidence="1">
    <location>
        <begin position="498"/>
        <end position="509"/>
    </location>
</feature>
<feature type="transmembrane region" description="Helical" evidence="2">
    <location>
        <begin position="49"/>
        <end position="70"/>
    </location>
</feature>
<feature type="transmembrane region" description="Helical" evidence="2">
    <location>
        <begin position="90"/>
        <end position="111"/>
    </location>
</feature>
<dbReference type="Proteomes" id="UP000186817">
    <property type="component" value="Unassembled WGS sequence"/>
</dbReference>
<proteinExistence type="predicted"/>
<evidence type="ECO:0000256" key="2">
    <source>
        <dbReference type="SAM" id="Phobius"/>
    </source>
</evidence>
<dbReference type="SUPFAM" id="SSF48403">
    <property type="entry name" value="Ankyrin repeat"/>
    <property type="match status" value="1"/>
</dbReference>
<organism evidence="3 4">
    <name type="scientific">Symbiodinium microadriaticum</name>
    <name type="common">Dinoflagellate</name>
    <name type="synonym">Zooxanthella microadriatica</name>
    <dbReference type="NCBI Taxonomy" id="2951"/>
    <lineage>
        <taxon>Eukaryota</taxon>
        <taxon>Sar</taxon>
        <taxon>Alveolata</taxon>
        <taxon>Dinophyceae</taxon>
        <taxon>Suessiales</taxon>
        <taxon>Symbiodiniaceae</taxon>
        <taxon>Symbiodinium</taxon>
    </lineage>
</organism>
<evidence type="ECO:0000256" key="1">
    <source>
        <dbReference type="SAM" id="MobiDB-lite"/>
    </source>
</evidence>
<protein>
    <submittedName>
        <fullName evidence="3">Uncharacterized protein</fullName>
    </submittedName>
</protein>
<reference evidence="3 4" key="1">
    <citation type="submission" date="2016-02" db="EMBL/GenBank/DDBJ databases">
        <title>Genome analysis of coral dinoflagellate symbionts highlights evolutionary adaptations to a symbiotic lifestyle.</title>
        <authorList>
            <person name="Aranda M."/>
            <person name="Li Y."/>
            <person name="Liew Y.J."/>
            <person name="Baumgarten S."/>
            <person name="Simakov O."/>
            <person name="Wilson M."/>
            <person name="Piel J."/>
            <person name="Ashoor H."/>
            <person name="Bougouffa S."/>
            <person name="Bajic V.B."/>
            <person name="Ryu T."/>
            <person name="Ravasi T."/>
            <person name="Bayer T."/>
            <person name="Micklem G."/>
            <person name="Kim H."/>
            <person name="Bhak J."/>
            <person name="Lajeunesse T.C."/>
            <person name="Voolstra C.R."/>
        </authorList>
    </citation>
    <scope>NUCLEOTIDE SEQUENCE [LARGE SCALE GENOMIC DNA]</scope>
    <source>
        <strain evidence="3 4">CCMP2467</strain>
    </source>
</reference>
<feature type="transmembrane region" description="Helical" evidence="2">
    <location>
        <begin position="570"/>
        <end position="595"/>
    </location>
</feature>
<name>A0A1Q9DSP4_SYMMI</name>
<accession>A0A1Q9DSP4</accession>